<keyword evidence="13" id="KW-0511">Multifunctional enzyme</keyword>
<comment type="catalytic activity">
    <reaction evidence="16 17 19">
        <text>(6S)-NADPHX + ADP = AMP + phosphate + NADPH + H(+)</text>
        <dbReference type="Rhea" id="RHEA:32235"/>
        <dbReference type="ChEBI" id="CHEBI:15378"/>
        <dbReference type="ChEBI" id="CHEBI:43474"/>
        <dbReference type="ChEBI" id="CHEBI:57783"/>
        <dbReference type="ChEBI" id="CHEBI:64076"/>
        <dbReference type="ChEBI" id="CHEBI:456215"/>
        <dbReference type="ChEBI" id="CHEBI:456216"/>
        <dbReference type="EC" id="4.2.1.136"/>
    </reaction>
</comment>
<evidence type="ECO:0000256" key="10">
    <source>
        <dbReference type="ARBA" id="ARBA00023027"/>
    </source>
</evidence>
<dbReference type="EC" id="4.2.1.136" evidence="19"/>
<comment type="cofactor">
    <cofactor evidence="17">
        <name>Mg(2+)</name>
        <dbReference type="ChEBI" id="CHEBI:18420"/>
    </cofactor>
</comment>
<evidence type="ECO:0000256" key="12">
    <source>
        <dbReference type="ARBA" id="ARBA00023239"/>
    </source>
</evidence>
<dbReference type="EC" id="5.1.99.6" evidence="19"/>
<gene>
    <name evidence="18" type="primary">nnrE</name>
    <name evidence="17" type="synonym">nnrD</name>
    <name evidence="22" type="ORF">JHD44_13900</name>
</gene>
<evidence type="ECO:0000256" key="16">
    <source>
        <dbReference type="ARBA" id="ARBA00049209"/>
    </source>
</evidence>
<comment type="function">
    <text evidence="17">Catalyzes the dehydration of the S-form of NAD(P)HX at the expense of ADP, which is converted to AMP. Together with NAD(P)HX epimerase, which catalyzes the epimerization of the S- and R-forms, the enzyme allows the repair of both epimers of NAD(P)HX, a damaged form of NAD(P)H that is a result of enzymatic or heat-dependent hydration.</text>
</comment>
<comment type="subunit">
    <text evidence="17">Homotetramer.</text>
</comment>
<dbReference type="NCBIfam" id="TIGR00197">
    <property type="entry name" value="yjeF_nterm"/>
    <property type="match status" value="1"/>
</dbReference>
<evidence type="ECO:0000256" key="14">
    <source>
        <dbReference type="ARBA" id="ARBA00025153"/>
    </source>
</evidence>
<keyword evidence="12 17" id="KW-0456">Lyase</keyword>
<evidence type="ECO:0000256" key="4">
    <source>
        <dbReference type="ARBA" id="ARBA00009524"/>
    </source>
</evidence>
<evidence type="ECO:0000256" key="15">
    <source>
        <dbReference type="ARBA" id="ARBA00048238"/>
    </source>
</evidence>
<accession>A0ABS0ZDR4</accession>
<dbReference type="HAMAP" id="MF_01966">
    <property type="entry name" value="NADHX_epimerase"/>
    <property type="match status" value="1"/>
</dbReference>
<dbReference type="PROSITE" id="PS51385">
    <property type="entry name" value="YJEF_N"/>
    <property type="match status" value="1"/>
</dbReference>
<dbReference type="InterPro" id="IPR030677">
    <property type="entry name" value="Nnr"/>
</dbReference>
<evidence type="ECO:0000256" key="9">
    <source>
        <dbReference type="ARBA" id="ARBA00022958"/>
    </source>
</evidence>
<dbReference type="HAMAP" id="MF_01965">
    <property type="entry name" value="NADHX_dehydratase"/>
    <property type="match status" value="1"/>
</dbReference>
<comment type="catalytic activity">
    <reaction evidence="2 18 19">
        <text>(6R)-NADPHX = (6S)-NADPHX</text>
        <dbReference type="Rhea" id="RHEA:32227"/>
        <dbReference type="ChEBI" id="CHEBI:64076"/>
        <dbReference type="ChEBI" id="CHEBI:64077"/>
        <dbReference type="EC" id="5.1.99.6"/>
    </reaction>
</comment>
<organism evidence="22 23">
    <name type="scientific">Marinomonas ostreistagni</name>
    <dbReference type="NCBI Taxonomy" id="359209"/>
    <lineage>
        <taxon>Bacteria</taxon>
        <taxon>Pseudomonadati</taxon>
        <taxon>Pseudomonadota</taxon>
        <taxon>Gammaproteobacteria</taxon>
        <taxon>Oceanospirillales</taxon>
        <taxon>Oceanospirillaceae</taxon>
        <taxon>Marinomonas</taxon>
    </lineage>
</organism>
<feature type="binding site" evidence="17">
    <location>
        <position position="327"/>
    </location>
    <ligand>
        <name>(6S)-NADPHX</name>
        <dbReference type="ChEBI" id="CHEBI:64076"/>
    </ligand>
</feature>
<keyword evidence="5 18" id="KW-0479">Metal-binding</keyword>
<dbReference type="Proteomes" id="UP000598488">
    <property type="component" value="Unassembled WGS sequence"/>
</dbReference>
<dbReference type="Gene3D" id="3.40.1190.20">
    <property type="match status" value="1"/>
</dbReference>
<keyword evidence="6 17" id="KW-0547">Nucleotide-binding</keyword>
<dbReference type="Pfam" id="PF03853">
    <property type="entry name" value="YjeF_N"/>
    <property type="match status" value="1"/>
</dbReference>
<evidence type="ECO:0000256" key="18">
    <source>
        <dbReference type="HAMAP-Rule" id="MF_01966"/>
    </source>
</evidence>
<keyword evidence="7 17" id="KW-0067">ATP-binding</keyword>
<evidence type="ECO:0000256" key="11">
    <source>
        <dbReference type="ARBA" id="ARBA00023235"/>
    </source>
</evidence>
<dbReference type="InterPro" id="IPR036652">
    <property type="entry name" value="YjeF_N_dom_sf"/>
</dbReference>
<evidence type="ECO:0000256" key="6">
    <source>
        <dbReference type="ARBA" id="ARBA00022741"/>
    </source>
</evidence>
<keyword evidence="9 18" id="KW-0630">Potassium</keyword>
<evidence type="ECO:0000256" key="8">
    <source>
        <dbReference type="ARBA" id="ARBA00022857"/>
    </source>
</evidence>
<keyword evidence="11 18" id="KW-0413">Isomerase</keyword>
<comment type="similarity">
    <text evidence="17">Belongs to the NnrD/CARKD family.</text>
</comment>
<evidence type="ECO:0000256" key="13">
    <source>
        <dbReference type="ARBA" id="ARBA00023268"/>
    </source>
</evidence>
<comment type="function">
    <text evidence="18">Catalyzes the epimerization of the S- and R-forms of NAD(P)HX, a damaged form of NAD(P)H that is a result of enzymatic or heat-dependent hydration. This is a prerequisite for the S-specific NAD(P)H-hydrate dehydratase to allow the repair of both epimers of NAD(P)HX.</text>
</comment>
<comment type="function">
    <text evidence="14 19">Bifunctional enzyme that catalyzes the epimerization of the S- and R-forms of NAD(P)HX and the dehydration of the S-form of NAD(P)HX at the expense of ADP, which is converted to AMP. This allows the repair of both epimers of NAD(P)HX, a damaged form of NAD(P)H that is a result of enzymatic or heat-dependent hydration.</text>
</comment>
<comment type="similarity">
    <text evidence="4 19">In the C-terminal section; belongs to the NnrD/CARKD family.</text>
</comment>
<evidence type="ECO:0000256" key="1">
    <source>
        <dbReference type="ARBA" id="ARBA00000013"/>
    </source>
</evidence>
<evidence type="ECO:0000256" key="7">
    <source>
        <dbReference type="ARBA" id="ARBA00022840"/>
    </source>
</evidence>
<evidence type="ECO:0000256" key="3">
    <source>
        <dbReference type="ARBA" id="ARBA00006001"/>
    </source>
</evidence>
<evidence type="ECO:0000313" key="23">
    <source>
        <dbReference type="Proteomes" id="UP000598488"/>
    </source>
</evidence>
<name>A0ABS0ZDR4_9GAMM</name>
<reference evidence="22 23" key="1">
    <citation type="submission" date="2020-12" db="EMBL/GenBank/DDBJ databases">
        <title>Comparative genome analysis of fungal antagonists Marinomonas ostreistagni 398 and M. spartinae 468.</title>
        <authorList>
            <person name="Fields J.L."/>
            <person name="Mavrodi O.V."/>
            <person name="Biber P.D."/>
            <person name="Indest K.J."/>
            <person name="Mavrodi D.V."/>
        </authorList>
    </citation>
    <scope>NUCLEOTIDE SEQUENCE [LARGE SCALE GENOMIC DNA]</scope>
    <source>
        <strain evidence="22 23">USM7</strain>
    </source>
</reference>
<feature type="binding site" evidence="18">
    <location>
        <position position="167"/>
    </location>
    <ligand>
        <name>(6S)-NADPHX</name>
        <dbReference type="ChEBI" id="CHEBI:64076"/>
    </ligand>
</feature>
<feature type="binding site" evidence="18">
    <location>
        <begin position="67"/>
        <end position="71"/>
    </location>
    <ligand>
        <name>(6S)-NADPHX</name>
        <dbReference type="ChEBI" id="CHEBI:64076"/>
    </ligand>
</feature>
<feature type="binding site" evidence="17">
    <location>
        <position position="373"/>
    </location>
    <ligand>
        <name>(6S)-NADPHX</name>
        <dbReference type="ChEBI" id="CHEBI:64076"/>
    </ligand>
</feature>
<feature type="domain" description="YjeF C-terminal" evidence="20">
    <location>
        <begin position="231"/>
        <end position="493"/>
    </location>
</feature>
<feature type="binding site" evidence="18">
    <location>
        <position position="170"/>
    </location>
    <ligand>
        <name>K(+)</name>
        <dbReference type="ChEBI" id="CHEBI:29103"/>
    </ligand>
</feature>
<dbReference type="PANTHER" id="PTHR12592:SF0">
    <property type="entry name" value="ATP-DEPENDENT (S)-NAD(P)H-HYDRATE DEHYDRATASE"/>
    <property type="match status" value="1"/>
</dbReference>
<comment type="similarity">
    <text evidence="18">Belongs to the NnrE/AIBP family.</text>
</comment>
<keyword evidence="23" id="KW-1185">Reference proteome</keyword>
<feature type="binding site" evidence="17">
    <location>
        <begin position="410"/>
        <end position="414"/>
    </location>
    <ligand>
        <name>AMP</name>
        <dbReference type="ChEBI" id="CHEBI:456215"/>
    </ligand>
</feature>
<feature type="binding site" evidence="18">
    <location>
        <position position="68"/>
    </location>
    <ligand>
        <name>K(+)</name>
        <dbReference type="ChEBI" id="CHEBI:29103"/>
    </ligand>
</feature>
<dbReference type="PANTHER" id="PTHR12592">
    <property type="entry name" value="ATP-DEPENDENT (S)-NAD(P)H-HYDRATE DEHYDRATASE FAMILY MEMBER"/>
    <property type="match status" value="1"/>
</dbReference>
<feature type="binding site" evidence="18">
    <location>
        <begin position="135"/>
        <end position="141"/>
    </location>
    <ligand>
        <name>(6S)-NADPHX</name>
        <dbReference type="ChEBI" id="CHEBI:64076"/>
    </ligand>
</feature>
<feature type="domain" description="YjeF N-terminal" evidence="21">
    <location>
        <begin position="20"/>
        <end position="228"/>
    </location>
</feature>
<evidence type="ECO:0000256" key="17">
    <source>
        <dbReference type="HAMAP-Rule" id="MF_01965"/>
    </source>
</evidence>
<comment type="caution">
    <text evidence="18">Lacks conserved residue(s) required for the propagation of feature annotation.</text>
</comment>
<dbReference type="InterPro" id="IPR017953">
    <property type="entry name" value="Carbohydrate_kinase_pred_CS"/>
</dbReference>
<evidence type="ECO:0000259" key="21">
    <source>
        <dbReference type="PROSITE" id="PS51385"/>
    </source>
</evidence>
<dbReference type="CDD" id="cd01171">
    <property type="entry name" value="YXKO-related"/>
    <property type="match status" value="1"/>
</dbReference>
<keyword evidence="8 17" id="KW-0521">NADP</keyword>
<sequence>MMASILPLRFLTPLFDIPSIRSIEQASFAHEGDSFPMMQRAGLALYQHIIRRHPSLTRIAVVVGGGNNGGDGWIVAQLAAQDGINVRVYDVASSPRKGDAAKAESLAVAQENIHLCAIEELAEESAAVIVDALLGIGFRAPLSDVFKCAITMINELSAKHAWVVSVDCPSGLDLQSGQAELAVCADLVVTFIGDKVGHYLQQGPMHCHEIVTENLQAVDLSEQHQAYFLDPAALALNSPCKRQLNSHKGTYGHVTVIGGDFGYGGAAIMASEAAAKSGAGTVSVYTQARHLTASLVRNPNVMALASGDALIEDTLRGLDSVMVIGPGLGKSNWSKSLWSQCSQLPHAKVIDADGLFWLRQKPIAGQAIVLTPHPGEAAALLDKAITDVLHDLPKAARSIANQYQAIVILKGTTSIVASHEGQMVIVGKPCPGLAKGGSGDVLSGMVGACLAYYPDAFEAAVIAAAWHNDAAFKCGQDIGMVAMQPYQLLDYLE</sequence>
<dbReference type="SUPFAM" id="SSF64153">
    <property type="entry name" value="YjeF N-terminal domain-like"/>
    <property type="match status" value="1"/>
</dbReference>
<dbReference type="InterPro" id="IPR004443">
    <property type="entry name" value="YjeF_N_dom"/>
</dbReference>
<comment type="caution">
    <text evidence="22">The sequence shown here is derived from an EMBL/GenBank/DDBJ whole genome shotgun (WGS) entry which is preliminary data.</text>
</comment>
<dbReference type="SUPFAM" id="SSF53613">
    <property type="entry name" value="Ribokinase-like"/>
    <property type="match status" value="1"/>
</dbReference>
<comment type="catalytic activity">
    <reaction evidence="1 18 19">
        <text>(6R)-NADHX = (6S)-NADHX</text>
        <dbReference type="Rhea" id="RHEA:32215"/>
        <dbReference type="ChEBI" id="CHEBI:64074"/>
        <dbReference type="ChEBI" id="CHEBI:64075"/>
        <dbReference type="EC" id="5.1.99.6"/>
    </reaction>
</comment>
<comment type="catalytic activity">
    <reaction evidence="15 17 19">
        <text>(6S)-NADHX + ADP = AMP + phosphate + NADH + H(+)</text>
        <dbReference type="Rhea" id="RHEA:32223"/>
        <dbReference type="ChEBI" id="CHEBI:15378"/>
        <dbReference type="ChEBI" id="CHEBI:43474"/>
        <dbReference type="ChEBI" id="CHEBI:57945"/>
        <dbReference type="ChEBI" id="CHEBI:64074"/>
        <dbReference type="ChEBI" id="CHEBI:456215"/>
        <dbReference type="ChEBI" id="CHEBI:456216"/>
        <dbReference type="EC" id="4.2.1.136"/>
    </reaction>
</comment>
<feature type="binding site" evidence="17">
    <location>
        <position position="266"/>
    </location>
    <ligand>
        <name>(6S)-NADPHX</name>
        <dbReference type="ChEBI" id="CHEBI:64076"/>
    </ligand>
</feature>
<proteinExistence type="inferred from homology"/>
<comment type="cofactor">
    <cofactor evidence="18 19">
        <name>K(+)</name>
        <dbReference type="ChEBI" id="CHEBI:29103"/>
    </cofactor>
    <text evidence="18 19">Binds 1 potassium ion per subunit.</text>
</comment>
<evidence type="ECO:0000256" key="5">
    <source>
        <dbReference type="ARBA" id="ARBA00022723"/>
    </source>
</evidence>
<evidence type="ECO:0000256" key="2">
    <source>
        <dbReference type="ARBA" id="ARBA00000909"/>
    </source>
</evidence>
<keyword evidence="10 17" id="KW-0520">NAD</keyword>
<dbReference type="Pfam" id="PF01256">
    <property type="entry name" value="Carb_kinase"/>
    <property type="match status" value="1"/>
</dbReference>
<dbReference type="InterPro" id="IPR000631">
    <property type="entry name" value="CARKD"/>
</dbReference>
<dbReference type="PIRSF" id="PIRSF017184">
    <property type="entry name" value="Nnr"/>
    <property type="match status" value="1"/>
</dbReference>
<protein>
    <recommendedName>
        <fullName evidence="19">Bifunctional NAD(P)H-hydrate repair enzyme</fullName>
    </recommendedName>
    <alternativeName>
        <fullName evidence="19">Nicotinamide nucleotide repair protein</fullName>
    </alternativeName>
    <domain>
        <recommendedName>
            <fullName evidence="19">ADP-dependent (S)-NAD(P)H-hydrate dehydratase</fullName>
            <ecNumber evidence="19">4.2.1.136</ecNumber>
        </recommendedName>
        <alternativeName>
            <fullName evidence="19">ADP-dependent NAD(P)HX dehydratase</fullName>
        </alternativeName>
    </domain>
    <domain>
        <recommendedName>
            <fullName evidence="19">NAD(P)H-hydrate epimerase</fullName>
            <ecNumber evidence="19">5.1.99.6</ecNumber>
        </recommendedName>
    </domain>
</protein>
<dbReference type="Gene3D" id="3.40.50.10260">
    <property type="entry name" value="YjeF N-terminal domain"/>
    <property type="match status" value="1"/>
</dbReference>
<evidence type="ECO:0000313" key="22">
    <source>
        <dbReference type="EMBL" id="MBJ7551785.1"/>
    </source>
</evidence>
<dbReference type="PROSITE" id="PS51383">
    <property type="entry name" value="YJEF_C_3"/>
    <property type="match status" value="1"/>
</dbReference>
<dbReference type="NCBIfam" id="TIGR00196">
    <property type="entry name" value="yjeF_cterm"/>
    <property type="match status" value="1"/>
</dbReference>
<feature type="binding site" evidence="17">
    <location>
        <position position="439"/>
    </location>
    <ligand>
        <name>AMP</name>
        <dbReference type="ChEBI" id="CHEBI:456215"/>
    </ligand>
</feature>
<dbReference type="PROSITE" id="PS01050">
    <property type="entry name" value="YJEF_C_2"/>
    <property type="match status" value="1"/>
</dbReference>
<dbReference type="InterPro" id="IPR029056">
    <property type="entry name" value="Ribokinase-like"/>
</dbReference>
<comment type="similarity">
    <text evidence="3 19">In the N-terminal section; belongs to the NnrE/AIBP family.</text>
</comment>
<evidence type="ECO:0000256" key="19">
    <source>
        <dbReference type="PIRNR" id="PIRNR017184"/>
    </source>
</evidence>
<dbReference type="EMBL" id="JAEMUH010000013">
    <property type="protein sequence ID" value="MBJ7551785.1"/>
    <property type="molecule type" value="Genomic_DNA"/>
</dbReference>
<feature type="binding site" evidence="18">
    <location>
        <position position="131"/>
    </location>
    <ligand>
        <name>K(+)</name>
        <dbReference type="ChEBI" id="CHEBI:29103"/>
    </ligand>
</feature>
<evidence type="ECO:0000259" key="20">
    <source>
        <dbReference type="PROSITE" id="PS51383"/>
    </source>
</evidence>
<feature type="binding site" evidence="17">
    <location>
        <position position="440"/>
    </location>
    <ligand>
        <name>(6S)-NADPHX</name>
        <dbReference type="ChEBI" id="CHEBI:64076"/>
    </ligand>
</feature>